<reference evidence="3" key="1">
    <citation type="submission" date="2016-10" db="EMBL/GenBank/DDBJ databases">
        <authorList>
            <person name="Varghese N."/>
            <person name="Submissions S."/>
        </authorList>
    </citation>
    <scope>NUCLEOTIDE SEQUENCE [LARGE SCALE GENOMIC DNA]</scope>
    <source>
        <strain evidence="3">DSM 45245</strain>
    </source>
</reference>
<accession>A0A1H3M0H4</accession>
<evidence type="ECO:0000313" key="3">
    <source>
        <dbReference type="Proteomes" id="UP000242415"/>
    </source>
</evidence>
<dbReference type="EMBL" id="FNPH01000003">
    <property type="protein sequence ID" value="SDY69545.1"/>
    <property type="molecule type" value="Genomic_DNA"/>
</dbReference>
<evidence type="ECO:0008006" key="4">
    <source>
        <dbReference type="Google" id="ProtNLM"/>
    </source>
</evidence>
<dbReference type="Proteomes" id="UP000242415">
    <property type="component" value="Unassembled WGS sequence"/>
</dbReference>
<sequence>MLAWRIRSKWARVTELEQRLARLRGPVPPRRHNARTIAALTGNPGCTRRAVLDSAGVDKQRIAAHVGFPAQSGQSRFAIARGNVFEAQVKADGAAELLRLLRERLGLPIPEVSYDDLDTPDAPDGPDGPEARHARSRELLTGAAGRADAAGLLFDHPLLRLDVAGQPVYLEPDLIALQVEGRFHVVEIKSFAVIDDQADPAKVSAAATQAAVYVLALRQLLTEAGHDPELVSHNVVLVCPRDFSNRPTAALLDVRKQLGTLRRQLSRMARIDALLDQVPEALSFDLAPDTAGAPTRTPAELAAALAAVEARYAPECLSACELAYFCRHEAAGATAALGKSVREELGGIESVEVVLALAAGDRTPTEEQAEAAALLRTAARLRAEALS</sequence>
<organism evidence="2 3">
    <name type="scientific">Micromonospora pattaloongensis</name>
    <dbReference type="NCBI Taxonomy" id="405436"/>
    <lineage>
        <taxon>Bacteria</taxon>
        <taxon>Bacillati</taxon>
        <taxon>Actinomycetota</taxon>
        <taxon>Actinomycetes</taxon>
        <taxon>Micromonosporales</taxon>
        <taxon>Micromonosporaceae</taxon>
        <taxon>Micromonospora</taxon>
    </lineage>
</organism>
<protein>
    <recommendedName>
        <fullName evidence="4">Secreted protein</fullName>
    </recommendedName>
</protein>
<name>A0A1H3M0H4_9ACTN</name>
<evidence type="ECO:0000313" key="2">
    <source>
        <dbReference type="EMBL" id="SDY69545.1"/>
    </source>
</evidence>
<evidence type="ECO:0000256" key="1">
    <source>
        <dbReference type="SAM" id="MobiDB-lite"/>
    </source>
</evidence>
<gene>
    <name evidence="2" type="ORF">SAMN05444365_103156</name>
</gene>
<dbReference type="AlphaFoldDB" id="A0A1H3M0H4"/>
<proteinExistence type="predicted"/>
<dbReference type="STRING" id="405436.SAMN05444365_103156"/>
<keyword evidence="3" id="KW-1185">Reference proteome</keyword>
<feature type="region of interest" description="Disordered" evidence="1">
    <location>
        <begin position="112"/>
        <end position="133"/>
    </location>
</feature>